<evidence type="ECO:0000313" key="2">
    <source>
        <dbReference type="Proteomes" id="UP000004440"/>
    </source>
</evidence>
<name>F9CXT7_9ARCH</name>
<accession>F9CXT7</accession>
<evidence type="ECO:0008006" key="3">
    <source>
        <dbReference type="Google" id="ProtNLM"/>
    </source>
</evidence>
<evidence type="ECO:0000313" key="1">
    <source>
        <dbReference type="EMBL" id="EGP94053.1"/>
    </source>
</evidence>
<dbReference type="EMBL" id="AFPU01000001">
    <property type="protein sequence ID" value="EGP94053.1"/>
    <property type="molecule type" value="Genomic_DNA"/>
</dbReference>
<dbReference type="STRING" id="1001994.MY1_1295"/>
<gene>
    <name evidence="1" type="ORF">MY1_1295</name>
</gene>
<dbReference type="RefSeq" id="WP_007550953.1">
    <property type="nucleotide sequence ID" value="NZ_AFPU01000001.1"/>
</dbReference>
<dbReference type="OrthoDB" id="12014at2157"/>
<dbReference type="AlphaFoldDB" id="F9CXT7"/>
<comment type="caution">
    <text evidence="1">The sequence shown here is derived from an EMBL/GenBank/DDBJ whole genome shotgun (WGS) entry which is preliminary data.</text>
</comment>
<reference evidence="1 2" key="1">
    <citation type="journal article" date="2011" name="J. Bacteriol.">
        <title>Genome Sequence of an Ammonia-Oxidizing Soil Archaeon, "Candidatus Nitrosoarchaeum koreensis" MY1.</title>
        <authorList>
            <person name="Kim B.K."/>
            <person name="Jung M.Y."/>
            <person name="Yu D.S."/>
            <person name="Park S.J."/>
            <person name="Oh T.K."/>
            <person name="Rhee S.K."/>
            <person name="Kim J.F."/>
        </authorList>
    </citation>
    <scope>NUCLEOTIDE SEQUENCE [LARGE SCALE GENOMIC DNA]</scope>
    <source>
        <strain evidence="1 2">MY1</strain>
    </source>
</reference>
<organism evidence="1 2">
    <name type="scientific">Nitrosarchaeum koreense MY1</name>
    <dbReference type="NCBI Taxonomy" id="1001994"/>
    <lineage>
        <taxon>Archaea</taxon>
        <taxon>Nitrososphaerota</taxon>
        <taxon>Nitrososphaeria</taxon>
        <taxon>Nitrosopumilales</taxon>
        <taxon>Nitrosopumilaceae</taxon>
        <taxon>Nitrosarchaeum</taxon>
    </lineage>
</organism>
<dbReference type="Proteomes" id="UP000004440">
    <property type="component" value="Unassembled WGS sequence"/>
</dbReference>
<proteinExistence type="predicted"/>
<protein>
    <recommendedName>
        <fullName evidence="3">DUF2357 domain-containing protein</fullName>
    </recommendedName>
</protein>
<sequence length="477" mass="56766">MNRQELADEIIRIKNEQNIDPKTLIRPEFTLLPNFQYLYVEFEKVKLEGEKWHQFVRFVLTPKEEWRYMYERLAYLLKIHRGGFEDYFVLKSGTQSNSMPDRMTDFIRFHKLYEEFYQIYSKIIRRIQVDYPTVDYVGQMIRGKIDWKKTILKSNGQFPLSFEMSTWSRKFATSENILLFLSTNWLNKEATTLINTKFSEPLHMDEIQTLYDVESNTNRLIQNFPYYEIIQASKRFSKLLPNDKEIIQLMNDVEFRVKQGTIRNKGYLELLDWIKKLNELSLEFLSGNPTRFHIDSLSDLDTIYEAWIFLEFIEFCNVKKHLDVNLILGKSTDDLTFFEFRFDGHDIVMYYDRKFYKTKGETWTLDHQPDFSVFIDGKLVALFDAKNYSKSSEKADGINKMLAYLINLDANYGALIFPKIENKEPFELKNGKYHKEQILTHYQMNPVDSAIDIQTKIDSMETIFSKIIGGIEQKIPN</sequence>
<keyword evidence="2" id="KW-1185">Reference proteome</keyword>